<dbReference type="Proteomes" id="UP001056120">
    <property type="component" value="Linkage Group LG05"/>
</dbReference>
<dbReference type="EMBL" id="CM042022">
    <property type="protein sequence ID" value="KAI3816433.1"/>
    <property type="molecule type" value="Genomic_DNA"/>
</dbReference>
<proteinExistence type="predicted"/>
<accession>A0ACB9J911</accession>
<comment type="caution">
    <text evidence="1">The sequence shown here is derived from an EMBL/GenBank/DDBJ whole genome shotgun (WGS) entry which is preliminary data.</text>
</comment>
<keyword evidence="2" id="KW-1185">Reference proteome</keyword>
<reference evidence="1 2" key="2">
    <citation type="journal article" date="2022" name="Mol. Ecol. Resour.">
        <title>The genomes of chicory, endive, great burdock and yacon provide insights into Asteraceae paleo-polyploidization history and plant inulin production.</title>
        <authorList>
            <person name="Fan W."/>
            <person name="Wang S."/>
            <person name="Wang H."/>
            <person name="Wang A."/>
            <person name="Jiang F."/>
            <person name="Liu H."/>
            <person name="Zhao H."/>
            <person name="Xu D."/>
            <person name="Zhang Y."/>
        </authorList>
    </citation>
    <scope>NUCLEOTIDE SEQUENCE [LARGE SCALE GENOMIC DNA]</scope>
    <source>
        <strain evidence="2">cv. Yunnan</strain>
        <tissue evidence="1">Leaves</tissue>
    </source>
</reference>
<evidence type="ECO:0000313" key="2">
    <source>
        <dbReference type="Proteomes" id="UP001056120"/>
    </source>
</evidence>
<evidence type="ECO:0000313" key="1">
    <source>
        <dbReference type="EMBL" id="KAI3816433.1"/>
    </source>
</evidence>
<name>A0ACB9J911_9ASTR</name>
<gene>
    <name evidence="1" type="ORF">L1987_16130</name>
</gene>
<sequence length="175" mass="19447">MSDLRYEDPKASKMPIVSLTTRVTTLATLAVSMSLLRTNSVNYKVGPSPRRYVFFGMVAGFGYNLLQLPFAMYFFFTKKRLINNNVFLYFEFYGDKICLTLLATAVGSLFGATVETKKASSKIKAFDGGYDAKDYHSKTDDFCMMAYVSSAFLLIGFLSSMISSIMSSTALSNKS</sequence>
<organism evidence="1 2">
    <name type="scientific">Smallanthus sonchifolius</name>
    <dbReference type="NCBI Taxonomy" id="185202"/>
    <lineage>
        <taxon>Eukaryota</taxon>
        <taxon>Viridiplantae</taxon>
        <taxon>Streptophyta</taxon>
        <taxon>Embryophyta</taxon>
        <taxon>Tracheophyta</taxon>
        <taxon>Spermatophyta</taxon>
        <taxon>Magnoliopsida</taxon>
        <taxon>eudicotyledons</taxon>
        <taxon>Gunneridae</taxon>
        <taxon>Pentapetalae</taxon>
        <taxon>asterids</taxon>
        <taxon>campanulids</taxon>
        <taxon>Asterales</taxon>
        <taxon>Asteraceae</taxon>
        <taxon>Asteroideae</taxon>
        <taxon>Heliantheae alliance</taxon>
        <taxon>Millerieae</taxon>
        <taxon>Smallanthus</taxon>
    </lineage>
</organism>
<reference evidence="2" key="1">
    <citation type="journal article" date="2022" name="Mol. Ecol. Resour.">
        <title>The genomes of chicory, endive, great burdock and yacon provide insights into Asteraceae palaeo-polyploidization history and plant inulin production.</title>
        <authorList>
            <person name="Fan W."/>
            <person name="Wang S."/>
            <person name="Wang H."/>
            <person name="Wang A."/>
            <person name="Jiang F."/>
            <person name="Liu H."/>
            <person name="Zhao H."/>
            <person name="Xu D."/>
            <person name="Zhang Y."/>
        </authorList>
    </citation>
    <scope>NUCLEOTIDE SEQUENCE [LARGE SCALE GENOMIC DNA]</scope>
    <source>
        <strain evidence="2">cv. Yunnan</strain>
    </source>
</reference>
<protein>
    <submittedName>
        <fullName evidence="1">Uncharacterized protein</fullName>
    </submittedName>
</protein>